<comment type="similarity">
    <text evidence="4">Belongs to the BPG-independent phosphoglycerate mutase family. A-PGAM subfamily.</text>
</comment>
<keyword evidence="5" id="KW-0324">Glycolysis</keyword>
<dbReference type="PANTHER" id="PTHR31209">
    <property type="entry name" value="COFACTOR-INDEPENDENT PHOSPHOGLYCERATE MUTASE"/>
    <property type="match status" value="1"/>
</dbReference>
<organism evidence="7">
    <name type="scientific">marine sediment metagenome</name>
    <dbReference type="NCBI Taxonomy" id="412755"/>
    <lineage>
        <taxon>unclassified sequences</taxon>
        <taxon>metagenomes</taxon>
        <taxon>ecological metagenomes</taxon>
    </lineage>
</organism>
<feature type="domain" description="Metalloenzyme" evidence="6">
    <location>
        <begin position="1"/>
        <end position="248"/>
    </location>
</feature>
<dbReference type="GO" id="GO:0004619">
    <property type="term" value="F:phosphoglycerate mutase activity"/>
    <property type="evidence" value="ECO:0007669"/>
    <property type="project" value="UniProtKB-EC"/>
</dbReference>
<gene>
    <name evidence="7" type="ORF">S01H1_67400</name>
</gene>
<evidence type="ECO:0000256" key="4">
    <source>
        <dbReference type="ARBA" id="ARBA00005524"/>
    </source>
</evidence>
<evidence type="ECO:0000256" key="3">
    <source>
        <dbReference type="ARBA" id="ARBA00004921"/>
    </source>
</evidence>
<proteinExistence type="inferred from homology"/>
<dbReference type="Gene3D" id="3.40.720.10">
    <property type="entry name" value="Alkaline Phosphatase, subunit A"/>
    <property type="match status" value="1"/>
</dbReference>
<evidence type="ECO:0000256" key="1">
    <source>
        <dbReference type="ARBA" id="ARBA00000370"/>
    </source>
</evidence>
<feature type="non-terminal residue" evidence="7">
    <location>
        <position position="249"/>
    </location>
</feature>
<dbReference type="InterPro" id="IPR017850">
    <property type="entry name" value="Alkaline_phosphatase_core_sf"/>
</dbReference>
<evidence type="ECO:0000256" key="5">
    <source>
        <dbReference type="ARBA" id="ARBA00023152"/>
    </source>
</evidence>
<dbReference type="SUPFAM" id="SSF53649">
    <property type="entry name" value="Alkaline phosphatase-like"/>
    <property type="match status" value="1"/>
</dbReference>
<protein>
    <recommendedName>
        <fullName evidence="6">Metalloenzyme domain-containing protein</fullName>
    </recommendedName>
</protein>
<dbReference type="NCBIfam" id="TIGR00306">
    <property type="entry name" value="apgM"/>
    <property type="match status" value="1"/>
</dbReference>
<evidence type="ECO:0000256" key="2">
    <source>
        <dbReference type="ARBA" id="ARBA00002315"/>
    </source>
</evidence>
<dbReference type="Gene3D" id="3.30.70.2130">
    <property type="entry name" value="Metalloenzyme domain"/>
    <property type="match status" value="1"/>
</dbReference>
<dbReference type="Pfam" id="PF01676">
    <property type="entry name" value="Metalloenzyme"/>
    <property type="match status" value="1"/>
</dbReference>
<dbReference type="PANTHER" id="PTHR31209:SF4">
    <property type="entry name" value="2,3-BISPHOSPHOGLYCERATE-INDEPENDENT PHOSPHOGLYCERATE MUTASE"/>
    <property type="match status" value="1"/>
</dbReference>
<dbReference type="EMBL" id="BARS01044635">
    <property type="protein sequence ID" value="GAG38317.1"/>
    <property type="molecule type" value="Genomic_DNA"/>
</dbReference>
<dbReference type="GO" id="GO:0006096">
    <property type="term" value="P:glycolytic process"/>
    <property type="evidence" value="ECO:0007669"/>
    <property type="project" value="UniProtKB-KW"/>
</dbReference>
<dbReference type="InterPro" id="IPR006124">
    <property type="entry name" value="Metalloenzyme"/>
</dbReference>
<feature type="non-terminal residue" evidence="7">
    <location>
        <position position="1"/>
    </location>
</feature>
<sequence length="249" mass="27192">KYAIVIPDGAADRPSDALGGRTPFEVARLPNMDYVATEGRLGTVQTIPAGMAPGSDVAILSLLGYDPGKSYTGRAPLEAAARGIEARPEDWIFRCNLVTVADERMLDYSAGHIATHEAEVLIRALEQQFGSDTLRFYPGVGYRHLLAIRGESFKVRTTPPHDIIGLPIKKHLPKGKNSARLRQLMDASRDLLAAHQVNQVRRDLGENPASQIWLWGEGQKPALAPFRERWGLTGAAITAVDLVRGIARL</sequence>
<dbReference type="CDD" id="cd16011">
    <property type="entry name" value="iPGM_like"/>
    <property type="match status" value="1"/>
</dbReference>
<dbReference type="AlphaFoldDB" id="X0XSL1"/>
<dbReference type="InterPro" id="IPR004456">
    <property type="entry name" value="Pglycerate_mutase_ApgM"/>
</dbReference>
<dbReference type="GO" id="GO:0046872">
    <property type="term" value="F:metal ion binding"/>
    <property type="evidence" value="ECO:0007669"/>
    <property type="project" value="InterPro"/>
</dbReference>
<dbReference type="Pfam" id="PF10143">
    <property type="entry name" value="PhosphMutase"/>
    <property type="match status" value="1"/>
</dbReference>
<dbReference type="InterPro" id="IPR042253">
    <property type="entry name" value="Pglycerate_mutase_ApgM_sf"/>
</dbReference>
<reference evidence="7" key="1">
    <citation type="journal article" date="2014" name="Front. Microbiol.">
        <title>High frequency of phylogenetically diverse reductive dehalogenase-homologous genes in deep subseafloor sedimentary metagenomes.</title>
        <authorList>
            <person name="Kawai M."/>
            <person name="Futagami T."/>
            <person name="Toyoda A."/>
            <person name="Takaki Y."/>
            <person name="Nishi S."/>
            <person name="Hori S."/>
            <person name="Arai W."/>
            <person name="Tsubouchi T."/>
            <person name="Morono Y."/>
            <person name="Uchiyama I."/>
            <person name="Ito T."/>
            <person name="Fujiyama A."/>
            <person name="Inagaki F."/>
            <person name="Takami H."/>
        </authorList>
    </citation>
    <scope>NUCLEOTIDE SEQUENCE</scope>
    <source>
        <strain evidence="7">Expedition CK06-06</strain>
    </source>
</reference>
<comment type="function">
    <text evidence="2">Catalyzes the interconversion of 2-phosphoglycerate and 3-phosphoglycerate.</text>
</comment>
<comment type="catalytic activity">
    <reaction evidence="1">
        <text>(2R)-2-phosphoglycerate = (2R)-3-phosphoglycerate</text>
        <dbReference type="Rhea" id="RHEA:15901"/>
        <dbReference type="ChEBI" id="CHEBI:58272"/>
        <dbReference type="ChEBI" id="CHEBI:58289"/>
        <dbReference type="EC" id="5.4.2.12"/>
    </reaction>
</comment>
<evidence type="ECO:0000259" key="6">
    <source>
        <dbReference type="Pfam" id="PF01676"/>
    </source>
</evidence>
<evidence type="ECO:0000313" key="7">
    <source>
        <dbReference type="EMBL" id="GAG38317.1"/>
    </source>
</evidence>
<comment type="caution">
    <text evidence="7">The sequence shown here is derived from an EMBL/GenBank/DDBJ whole genome shotgun (WGS) entry which is preliminary data.</text>
</comment>
<name>X0XSL1_9ZZZZ</name>
<accession>X0XSL1</accession>
<comment type="pathway">
    <text evidence="3">Carbohydrate degradation.</text>
</comment>